<feature type="transmembrane region" description="Helical" evidence="1">
    <location>
        <begin position="131"/>
        <end position="150"/>
    </location>
</feature>
<proteinExistence type="predicted"/>
<dbReference type="EMBL" id="DVLU01000006">
    <property type="protein sequence ID" value="HIT84411.1"/>
    <property type="molecule type" value="Genomic_DNA"/>
</dbReference>
<protein>
    <submittedName>
        <fullName evidence="3">Spore maturation protein A</fullName>
    </submittedName>
</protein>
<gene>
    <name evidence="3" type="ORF">IAA60_00750</name>
</gene>
<keyword evidence="1" id="KW-0472">Membrane</keyword>
<sequence>MSGIWCFMVCVSFVCAFFNGTVPETAAAVLDGTKDSVETLLSFAGIMCFWTGILKAGENAGLMKLIGRLFSPVIKCLFPKTGEEGRALITVNLCANLLGMGNAATPAGIRAMEALDRENAQPEKPSDDMRMFTILNTTSFTVFPATVVALRAAAGSAAPYDIVPAVWCVSAGAVVLGAVLVKLLK</sequence>
<accession>A0A9D1H1Y7</accession>
<reference evidence="3" key="1">
    <citation type="submission" date="2020-10" db="EMBL/GenBank/DDBJ databases">
        <authorList>
            <person name="Gilroy R."/>
        </authorList>
    </citation>
    <scope>NUCLEOTIDE SEQUENCE</scope>
    <source>
        <strain evidence="3">CHK181-108</strain>
    </source>
</reference>
<keyword evidence="1" id="KW-1133">Transmembrane helix</keyword>
<dbReference type="InterPro" id="IPR011642">
    <property type="entry name" value="Gate_dom"/>
</dbReference>
<evidence type="ECO:0000313" key="3">
    <source>
        <dbReference type="EMBL" id="HIT84411.1"/>
    </source>
</evidence>
<feature type="transmembrane region" description="Helical" evidence="1">
    <location>
        <begin position="37"/>
        <end position="54"/>
    </location>
</feature>
<feature type="transmembrane region" description="Helical" evidence="1">
    <location>
        <begin position="162"/>
        <end position="184"/>
    </location>
</feature>
<organism evidence="3 4">
    <name type="scientific">Candidatus Ornithomonoglobus intestinigallinarum</name>
    <dbReference type="NCBI Taxonomy" id="2840894"/>
    <lineage>
        <taxon>Bacteria</taxon>
        <taxon>Bacillati</taxon>
        <taxon>Bacillota</taxon>
        <taxon>Clostridia</taxon>
        <taxon>Candidatus Ornithomonoglobus</taxon>
    </lineage>
</organism>
<evidence type="ECO:0000259" key="2">
    <source>
        <dbReference type="Pfam" id="PF07670"/>
    </source>
</evidence>
<keyword evidence="1" id="KW-0812">Transmembrane</keyword>
<dbReference type="Proteomes" id="UP000824165">
    <property type="component" value="Unassembled WGS sequence"/>
</dbReference>
<dbReference type="Pfam" id="PF07670">
    <property type="entry name" value="Gate"/>
    <property type="match status" value="1"/>
</dbReference>
<evidence type="ECO:0000256" key="1">
    <source>
        <dbReference type="SAM" id="Phobius"/>
    </source>
</evidence>
<comment type="caution">
    <text evidence="3">The sequence shown here is derived from an EMBL/GenBank/DDBJ whole genome shotgun (WGS) entry which is preliminary data.</text>
</comment>
<reference evidence="3" key="2">
    <citation type="journal article" date="2021" name="PeerJ">
        <title>Extensive microbial diversity within the chicken gut microbiome revealed by metagenomics and culture.</title>
        <authorList>
            <person name="Gilroy R."/>
            <person name="Ravi A."/>
            <person name="Getino M."/>
            <person name="Pursley I."/>
            <person name="Horton D.L."/>
            <person name="Alikhan N.F."/>
            <person name="Baker D."/>
            <person name="Gharbi K."/>
            <person name="Hall N."/>
            <person name="Watson M."/>
            <person name="Adriaenssens E.M."/>
            <person name="Foster-Nyarko E."/>
            <person name="Jarju S."/>
            <person name="Secka A."/>
            <person name="Antonio M."/>
            <person name="Oren A."/>
            <person name="Chaudhuri R.R."/>
            <person name="La Ragione R."/>
            <person name="Hildebrand F."/>
            <person name="Pallen M.J."/>
        </authorList>
    </citation>
    <scope>NUCLEOTIDE SEQUENCE</scope>
    <source>
        <strain evidence="3">CHK181-108</strain>
    </source>
</reference>
<evidence type="ECO:0000313" key="4">
    <source>
        <dbReference type="Proteomes" id="UP000824165"/>
    </source>
</evidence>
<dbReference type="AlphaFoldDB" id="A0A9D1H1Y7"/>
<name>A0A9D1H1Y7_9FIRM</name>
<feature type="domain" description="Nucleoside transporter/FeoB GTPase Gate" evidence="2">
    <location>
        <begin position="40"/>
        <end position="149"/>
    </location>
</feature>